<dbReference type="PATRIC" id="fig|1262449.3.peg.1564"/>
<reference evidence="2 5" key="1">
    <citation type="journal article" date="2015" name="Genome Announc.">
        <title>Complete Genome Sequence of the Nitrogen-Fixing and Solvent-Producing Clostridium pasteurianum DSM 525.</title>
        <authorList>
            <person name="Poehlein A."/>
            <person name="Grosse-Honebrink A."/>
            <person name="Zhang Y."/>
            <person name="Minton N.P."/>
            <person name="Daniel R."/>
        </authorList>
    </citation>
    <scope>NUCLEOTIDE SEQUENCE [LARGE SCALE GENOMIC DNA]</scope>
    <source>
        <strain evidence="2">DSM 525</strain>
        <strain evidence="5">DSM 525 / ATCC 6013</strain>
    </source>
</reference>
<keyword evidence="1" id="KW-1133">Transmembrane helix</keyword>
<dbReference type="EMBL" id="JPGY02000001">
    <property type="protein sequence ID" value="KRU12205.1"/>
    <property type="molecule type" value="Genomic_DNA"/>
</dbReference>
<protein>
    <submittedName>
        <fullName evidence="2">Sporulation protein YunB</fullName>
    </submittedName>
</protein>
<name>A0A0H3J2W5_CLOPA</name>
<dbReference type="eggNOG" id="ENOG5031XUS">
    <property type="taxonomic scope" value="Bacteria"/>
</dbReference>
<gene>
    <name evidence="2" type="primary">yunB</name>
    <name evidence="2" type="ORF">CLPA_c17290</name>
    <name evidence="3" type="ORF">CP6013_01452</name>
</gene>
<dbReference type="Pfam" id="PF09560">
    <property type="entry name" value="Spore_YunB"/>
    <property type="match status" value="1"/>
</dbReference>
<evidence type="ECO:0000313" key="4">
    <source>
        <dbReference type="Proteomes" id="UP000028042"/>
    </source>
</evidence>
<dbReference type="Proteomes" id="UP000030905">
    <property type="component" value="Chromosome"/>
</dbReference>
<sequence>MIKINTKTKIKTLIVLIGILIVFNIFLYELNKVITPALLNIADEEIKKRTVDILNKTILEEYSNKFDYDKVIRIEKDSEGNIIMLRADTLKMNQIACDVAIRSQEKLKNSGNIYIKIPIGYIFKNNIISNFGPKVTIKANPIGSIDTEYSSKFQSQGINQTKHSIYINVKTSVRVIFPMNTNRIEVKTQIPLAETVIVGKVPDTALQFDLKNAGFDLP</sequence>
<dbReference type="PIRSF" id="PIRSF021383">
    <property type="entry name" value="YunB"/>
    <property type="match status" value="1"/>
</dbReference>
<dbReference type="EMBL" id="CP009268">
    <property type="protein sequence ID" value="AJA51787.1"/>
    <property type="molecule type" value="Genomic_DNA"/>
</dbReference>
<organism evidence="2 5">
    <name type="scientific">Clostridium pasteurianum DSM 525 = ATCC 6013</name>
    <dbReference type="NCBI Taxonomy" id="1262449"/>
    <lineage>
        <taxon>Bacteria</taxon>
        <taxon>Bacillati</taxon>
        <taxon>Bacillota</taxon>
        <taxon>Clostridia</taxon>
        <taxon>Eubacteriales</taxon>
        <taxon>Clostridiaceae</taxon>
        <taxon>Clostridium</taxon>
    </lineage>
</organism>
<keyword evidence="1" id="KW-0472">Membrane</keyword>
<feature type="transmembrane region" description="Helical" evidence="1">
    <location>
        <begin position="12"/>
        <end position="30"/>
    </location>
</feature>
<dbReference type="RefSeq" id="WP_003443759.1">
    <property type="nucleotide sequence ID" value="NZ_ANZB01000004.1"/>
</dbReference>
<dbReference type="InterPro" id="IPR014197">
    <property type="entry name" value="Sporulation_prot_YunB"/>
</dbReference>
<dbReference type="KEGG" id="cpae:CPAST_c17290"/>
<evidence type="ECO:0000313" key="3">
    <source>
        <dbReference type="EMBL" id="KRU12205.1"/>
    </source>
</evidence>
<dbReference type="NCBIfam" id="TIGR02832">
    <property type="entry name" value="spo_yunB"/>
    <property type="match status" value="1"/>
</dbReference>
<reference evidence="3" key="2">
    <citation type="submission" date="2015-10" db="EMBL/GenBank/DDBJ databases">
        <title>Improved Draft Genome Sequence of Clostridium pasteurianum Strain ATCC 6013 (DSM 525) Using a Hybrid Next-Generation Sequencing Approach.</title>
        <authorList>
            <person name="Pyne M.E."/>
            <person name="Utturkar S.M."/>
            <person name="Brown S.D."/>
            <person name="Moo-Young M."/>
            <person name="Chung D.A."/>
            <person name="Chou P.C."/>
        </authorList>
    </citation>
    <scope>NUCLEOTIDE SEQUENCE</scope>
    <source>
        <strain evidence="3">ATCC 6013</strain>
    </source>
</reference>
<keyword evidence="1" id="KW-0812">Transmembrane</keyword>
<keyword evidence="5" id="KW-1185">Reference proteome</keyword>
<evidence type="ECO:0000256" key="1">
    <source>
        <dbReference type="SAM" id="Phobius"/>
    </source>
</evidence>
<reference evidence="3 4" key="3">
    <citation type="journal article" name="Genome Announc.">
        <title>Improved Draft Genome Sequence of Clostridium pasteurianum Strain ATCC 6013 (DSM 525) Using a Hybrid Next-Generation Sequencing Approach.</title>
        <authorList>
            <person name="Pyne M.E."/>
            <person name="Utturkar S."/>
            <person name="Brown S.D."/>
            <person name="Moo-Young M."/>
            <person name="Chung D.A."/>
            <person name="Chou C.P."/>
        </authorList>
    </citation>
    <scope>NUCLEOTIDE SEQUENCE [LARGE SCALE GENOMIC DNA]</scope>
    <source>
        <strain evidence="3 4">ATCC 6013</strain>
    </source>
</reference>
<dbReference type="KEGG" id="cpat:CLPA_c17290"/>
<evidence type="ECO:0000313" key="2">
    <source>
        <dbReference type="EMBL" id="AJA51787.1"/>
    </source>
</evidence>
<dbReference type="AlphaFoldDB" id="A0A0H3J2W5"/>
<dbReference type="GeneID" id="93073891"/>
<accession>A0A0H3J2W5</accession>
<evidence type="ECO:0000313" key="5">
    <source>
        <dbReference type="Proteomes" id="UP000030905"/>
    </source>
</evidence>
<proteinExistence type="predicted"/>
<dbReference type="Proteomes" id="UP000028042">
    <property type="component" value="Unassembled WGS sequence"/>
</dbReference>